<feature type="compositionally biased region" description="Polar residues" evidence="1">
    <location>
        <begin position="123"/>
        <end position="135"/>
    </location>
</feature>
<feature type="transmembrane region" description="Helical" evidence="2">
    <location>
        <begin position="42"/>
        <end position="63"/>
    </location>
</feature>
<keyword evidence="2" id="KW-1133">Transmembrane helix</keyword>
<dbReference type="Proteomes" id="UP000073492">
    <property type="component" value="Unassembled WGS sequence"/>
</dbReference>
<dbReference type="EMBL" id="LFZO01000342">
    <property type="protein sequence ID" value="KXT09449.1"/>
    <property type="molecule type" value="Genomic_DNA"/>
</dbReference>
<dbReference type="AlphaFoldDB" id="A0A139I4A3"/>
<organism evidence="3 4">
    <name type="scientific">Pseudocercospora musae</name>
    <dbReference type="NCBI Taxonomy" id="113226"/>
    <lineage>
        <taxon>Eukaryota</taxon>
        <taxon>Fungi</taxon>
        <taxon>Dikarya</taxon>
        <taxon>Ascomycota</taxon>
        <taxon>Pezizomycotina</taxon>
        <taxon>Dothideomycetes</taxon>
        <taxon>Dothideomycetidae</taxon>
        <taxon>Mycosphaerellales</taxon>
        <taxon>Mycosphaerellaceae</taxon>
        <taxon>Pseudocercospora</taxon>
    </lineage>
</organism>
<reference evidence="3 4" key="1">
    <citation type="submission" date="2015-07" db="EMBL/GenBank/DDBJ databases">
        <title>Comparative genomics of the Sigatoka disease complex on banana suggests a link between parallel evolutionary changes in Pseudocercospora fijiensis and Pseudocercospora eumusae and increased virulence on the banana host.</title>
        <authorList>
            <person name="Chang T.-C."/>
            <person name="Salvucci A."/>
            <person name="Crous P.W."/>
            <person name="Stergiopoulos I."/>
        </authorList>
    </citation>
    <scope>NUCLEOTIDE SEQUENCE [LARGE SCALE GENOMIC DNA]</scope>
    <source>
        <strain evidence="3 4">CBS 116634</strain>
    </source>
</reference>
<evidence type="ECO:0000256" key="1">
    <source>
        <dbReference type="SAM" id="MobiDB-lite"/>
    </source>
</evidence>
<proteinExistence type="predicted"/>
<evidence type="ECO:0000313" key="4">
    <source>
        <dbReference type="Proteomes" id="UP000073492"/>
    </source>
</evidence>
<feature type="compositionally biased region" description="Polar residues" evidence="1">
    <location>
        <begin position="143"/>
        <end position="157"/>
    </location>
</feature>
<name>A0A139I4A3_9PEZI</name>
<gene>
    <name evidence="3" type="ORF">AC579_10201</name>
</gene>
<evidence type="ECO:0000256" key="2">
    <source>
        <dbReference type="SAM" id="Phobius"/>
    </source>
</evidence>
<dbReference type="EMBL" id="LFZO01000342">
    <property type="protein sequence ID" value="KXT09453.1"/>
    <property type="molecule type" value="Genomic_DNA"/>
</dbReference>
<accession>A0A139I4A3</accession>
<keyword evidence="2" id="KW-0472">Membrane</keyword>
<dbReference type="EMBL" id="LFZO01000342">
    <property type="protein sequence ID" value="KXT09448.1"/>
    <property type="molecule type" value="Genomic_DNA"/>
</dbReference>
<protein>
    <submittedName>
        <fullName evidence="3">Uncharacterized protein</fullName>
    </submittedName>
</protein>
<feature type="region of interest" description="Disordered" evidence="1">
    <location>
        <begin position="1"/>
        <end position="36"/>
    </location>
</feature>
<sequence length="157" mass="17438">MAAQNESRDSHELDRKLEGGEAEPAPPPSKPEPPVKNDMHPAFYIALWISLSASVILFNKWVLHTAKFEFRKSLHKQQAESSVRFGMCFARASAHLATLQPLHAENSTGSNQPRACQVPSNILQHSSSQRGTWSSRLPVPKLSQDSPQSWTLDTKSP</sequence>
<evidence type="ECO:0000313" key="3">
    <source>
        <dbReference type="EMBL" id="KXT09449.1"/>
    </source>
</evidence>
<feature type="region of interest" description="Disordered" evidence="1">
    <location>
        <begin position="123"/>
        <end position="157"/>
    </location>
</feature>
<comment type="caution">
    <text evidence="3">The sequence shown here is derived from an EMBL/GenBank/DDBJ whole genome shotgun (WGS) entry which is preliminary data.</text>
</comment>
<keyword evidence="2" id="KW-0812">Transmembrane</keyword>
<feature type="compositionally biased region" description="Basic and acidic residues" evidence="1">
    <location>
        <begin position="1"/>
        <end position="19"/>
    </location>
</feature>
<keyword evidence="4" id="KW-1185">Reference proteome</keyword>